<gene>
    <name evidence="2" type="ORF">SAMN05192542_11217</name>
</gene>
<protein>
    <submittedName>
        <fullName evidence="2">Uncharacterized protein</fullName>
    </submittedName>
</protein>
<evidence type="ECO:0000313" key="3">
    <source>
        <dbReference type="Proteomes" id="UP000199120"/>
    </source>
</evidence>
<dbReference type="OrthoDB" id="8985090at2"/>
<sequence>MRSHIMPPAPRGTSLVPPPRVITDEAFAARVIDSYHQRAWPSGLVPLKLFARKRDKGECFYRAVTWDAHSRDLYVLRLVAGSGTLYGGGDWERWNIDGADDPLGDVYSISDIFTPPEIQTESVEVRASSLVGLERRKSIVKAYSEVTVDYNGKPTDMFNPFILSDPKARSEALYHVLRSMGQQPGYQSTILEYFHRHCAYGGRARALIRQTKNQGGLAQQRIAVNVRRPGPKTRTERIADDKTEFLGHPRMARKTHVRPLDFAKFVEAIEKYYIGERMTLANTYSAMVSDQYSKYPERLIPSWKQFLYHVNRYILAKTDAKRRQLGRRLSRKYLSTKSGQATHLTLDMSLEIVDVDGFVAKVPVAGLIAGKIEPIFVTIIFAVSRRTGAVVGYEIAMEGEDNESFRRCIASIYIDKTNRARELGLRDTKDLLHGSIDGVFVDNGAGGSDEVIEAACKESHLIMYLAPPAAGDRKGTGESLNGIMLRLMAEARGAYTRQRDFLSLDLRDRARKEVPITVEQLEELLLVAIQHVNRFSKKRHLRSETMRMNGCHNINPTTLWEYHQAARIGDQKVELTEQEAWERFIPWKPGTVRGGKLAALSKRWRSDELDVRYDDFLRCRSGKSDKMKIEYKRVGNHATTLLWRDKQGNRGELELVPEDALMVEVVTWKALELRNWDDAALTMNDEVKKGRHRHKINTLTNKAQKKLDDHQRRSNKTPETVLEGETTRKARKNGKVRQDAARFARAKGALANVDEALEEFEAVKAEVFLNEDGTVIIASDFDDEYDDILASQLLAASQRRHP</sequence>
<dbReference type="RefSeq" id="WP_090730043.1">
    <property type="nucleotide sequence ID" value="NZ_FNSR01000001.1"/>
</dbReference>
<feature type="region of interest" description="Disordered" evidence="1">
    <location>
        <begin position="704"/>
        <end position="736"/>
    </location>
</feature>
<proteinExistence type="predicted"/>
<dbReference type="EMBL" id="FOAJ01000012">
    <property type="protein sequence ID" value="SEL71595.1"/>
    <property type="molecule type" value="Genomic_DNA"/>
</dbReference>
<name>A0A1H7SGG3_9BURK</name>
<dbReference type="Proteomes" id="UP000199120">
    <property type="component" value="Unassembled WGS sequence"/>
</dbReference>
<organism evidence="2 3">
    <name type="scientific">Paraburkholderia caballeronis</name>
    <dbReference type="NCBI Taxonomy" id="416943"/>
    <lineage>
        <taxon>Bacteria</taxon>
        <taxon>Pseudomonadati</taxon>
        <taxon>Pseudomonadota</taxon>
        <taxon>Betaproteobacteria</taxon>
        <taxon>Burkholderiales</taxon>
        <taxon>Burkholderiaceae</taxon>
        <taxon>Paraburkholderia</taxon>
    </lineage>
</organism>
<dbReference type="AlphaFoldDB" id="A0A1H7SGG3"/>
<evidence type="ECO:0000256" key="1">
    <source>
        <dbReference type="SAM" id="MobiDB-lite"/>
    </source>
</evidence>
<reference evidence="3" key="1">
    <citation type="submission" date="2016-10" db="EMBL/GenBank/DDBJ databases">
        <authorList>
            <person name="Varghese N."/>
            <person name="Submissions S."/>
        </authorList>
    </citation>
    <scope>NUCLEOTIDE SEQUENCE [LARGE SCALE GENOMIC DNA]</scope>
    <source>
        <strain evidence="3">LMG 26416</strain>
    </source>
</reference>
<accession>A0A1H7SGG3</accession>
<keyword evidence="3" id="KW-1185">Reference proteome</keyword>
<evidence type="ECO:0000313" key="2">
    <source>
        <dbReference type="EMBL" id="SEL71595.1"/>
    </source>
</evidence>
<dbReference type="STRING" id="416943.SAMN05445871_0456"/>